<feature type="region of interest" description="Disordered" evidence="1">
    <location>
        <begin position="54"/>
        <end position="73"/>
    </location>
</feature>
<evidence type="ECO:0000313" key="3">
    <source>
        <dbReference type="Proteomes" id="UP000299102"/>
    </source>
</evidence>
<protein>
    <submittedName>
        <fullName evidence="2">Uncharacterized protein</fullName>
    </submittedName>
</protein>
<sequence>MEIADAERIYYFHVVPKKRTSDAIPLHITFPVRKFVEIVYSVYLSRECHRSGTGAAPGPAANARGLGGASATTASFKPETHCTDLKHRPDTSAGTRSGNLVTGSIAGCNFFWCRYGEGEFEVPEIGRRGEKEVPADPEMRQVPESRCDFVPEGPQEAVPVAGLPLSRLPARVGEAACNGCTAIPAYFTPQATIVSDPHQVENFCSVLLQMQILVLCQILLLLIEYRIICSGSRITFRQVALRRQQSAGAGSGGGDAAALAARKRAYRERLRCMQMARPYHLQHLQPMQSLIIR</sequence>
<evidence type="ECO:0000256" key="1">
    <source>
        <dbReference type="SAM" id="MobiDB-lite"/>
    </source>
</evidence>
<accession>A0A4C1ZAI2</accession>
<gene>
    <name evidence="2" type="ORF">EVAR_32717_1</name>
</gene>
<name>A0A4C1ZAI2_EUMVA</name>
<dbReference type="Proteomes" id="UP000299102">
    <property type="component" value="Unassembled WGS sequence"/>
</dbReference>
<proteinExistence type="predicted"/>
<comment type="caution">
    <text evidence="2">The sequence shown here is derived from an EMBL/GenBank/DDBJ whole genome shotgun (WGS) entry which is preliminary data.</text>
</comment>
<dbReference type="AlphaFoldDB" id="A0A4C1ZAI2"/>
<reference evidence="2 3" key="1">
    <citation type="journal article" date="2019" name="Commun. Biol.">
        <title>The bagworm genome reveals a unique fibroin gene that provides high tensile strength.</title>
        <authorList>
            <person name="Kono N."/>
            <person name="Nakamura H."/>
            <person name="Ohtoshi R."/>
            <person name="Tomita M."/>
            <person name="Numata K."/>
            <person name="Arakawa K."/>
        </authorList>
    </citation>
    <scope>NUCLEOTIDE SEQUENCE [LARGE SCALE GENOMIC DNA]</scope>
</reference>
<dbReference type="EMBL" id="BGZK01001700">
    <property type="protein sequence ID" value="GBP84818.1"/>
    <property type="molecule type" value="Genomic_DNA"/>
</dbReference>
<feature type="compositionally biased region" description="Low complexity" evidence="1">
    <location>
        <begin position="54"/>
        <end position="64"/>
    </location>
</feature>
<keyword evidence="3" id="KW-1185">Reference proteome</keyword>
<organism evidence="2 3">
    <name type="scientific">Eumeta variegata</name>
    <name type="common">Bagworm moth</name>
    <name type="synonym">Eumeta japonica</name>
    <dbReference type="NCBI Taxonomy" id="151549"/>
    <lineage>
        <taxon>Eukaryota</taxon>
        <taxon>Metazoa</taxon>
        <taxon>Ecdysozoa</taxon>
        <taxon>Arthropoda</taxon>
        <taxon>Hexapoda</taxon>
        <taxon>Insecta</taxon>
        <taxon>Pterygota</taxon>
        <taxon>Neoptera</taxon>
        <taxon>Endopterygota</taxon>
        <taxon>Lepidoptera</taxon>
        <taxon>Glossata</taxon>
        <taxon>Ditrysia</taxon>
        <taxon>Tineoidea</taxon>
        <taxon>Psychidae</taxon>
        <taxon>Oiketicinae</taxon>
        <taxon>Eumeta</taxon>
    </lineage>
</organism>
<evidence type="ECO:0000313" key="2">
    <source>
        <dbReference type="EMBL" id="GBP84818.1"/>
    </source>
</evidence>